<dbReference type="Gene3D" id="3.30.560.10">
    <property type="entry name" value="Glucose Oxidase, domain 3"/>
    <property type="match status" value="1"/>
</dbReference>
<evidence type="ECO:0000313" key="1">
    <source>
        <dbReference type="EMBL" id="MCZ4586298.1"/>
    </source>
</evidence>
<organism evidence="2 4">
    <name type="scientific">Rhodococcus opacus</name>
    <name type="common">Nocardia opaca</name>
    <dbReference type="NCBI Taxonomy" id="37919"/>
    <lineage>
        <taxon>Bacteria</taxon>
        <taxon>Bacillati</taxon>
        <taxon>Actinomycetota</taxon>
        <taxon>Actinomycetes</taxon>
        <taxon>Mycobacteriales</taxon>
        <taxon>Nocardiaceae</taxon>
        <taxon>Rhodococcus</taxon>
    </lineage>
</organism>
<dbReference type="Proteomes" id="UP001066327">
    <property type="component" value="Unassembled WGS sequence"/>
</dbReference>
<name>A0AAX3YSC6_RHOOP</name>
<accession>A0AAX3YSC6</accession>
<dbReference type="InterPro" id="IPR036188">
    <property type="entry name" value="FAD/NAD-bd_sf"/>
</dbReference>
<protein>
    <submittedName>
        <fullName evidence="2">GMC family oxidoreductase N-terminal domain-containing protein</fullName>
    </submittedName>
</protein>
<reference evidence="1" key="1">
    <citation type="submission" date="2022-12" db="EMBL/GenBank/DDBJ databases">
        <authorList>
            <person name="Krivoruchko A.V."/>
            <person name="Elkin A."/>
        </authorList>
    </citation>
    <scope>NUCLEOTIDE SEQUENCE</scope>
    <source>
        <strain evidence="1">IEGM 249</strain>
    </source>
</reference>
<keyword evidence="3" id="KW-1185">Reference proteome</keyword>
<sequence length="82" mass="9133">MSANSVESVRAPRGTVLAKRLSADPRNSVVTLEAGPEDNNIFARMPTAFSTLFRSDVEWNYHTEAQPQRVMPQIELSHPIPV</sequence>
<evidence type="ECO:0000313" key="4">
    <source>
        <dbReference type="Proteomes" id="UP001231166"/>
    </source>
</evidence>
<dbReference type="AlphaFoldDB" id="A0AAX3YSC6"/>
<dbReference type="EMBL" id="JAPWIS010000011">
    <property type="protein sequence ID" value="MCZ4586298.1"/>
    <property type="molecule type" value="Genomic_DNA"/>
</dbReference>
<reference evidence="2" key="2">
    <citation type="submission" date="2023-07" db="EMBL/GenBank/DDBJ databases">
        <title>Genomic analysis of Rhodococcus opacus VOC-14 with glycol ethers degradation activity.</title>
        <authorList>
            <person name="Narkevich D.A."/>
            <person name="Hlushen A.M."/>
            <person name="Akhremchuk A.E."/>
            <person name="Sikolenko M.A."/>
            <person name="Valentovich L.N."/>
        </authorList>
    </citation>
    <scope>NUCLEOTIDE SEQUENCE</scope>
    <source>
        <strain evidence="2">VOC-14</strain>
    </source>
</reference>
<dbReference type="Gene3D" id="3.50.50.60">
    <property type="entry name" value="FAD/NAD(P)-binding domain"/>
    <property type="match status" value="1"/>
</dbReference>
<evidence type="ECO:0000313" key="3">
    <source>
        <dbReference type="Proteomes" id="UP001066327"/>
    </source>
</evidence>
<gene>
    <name evidence="1" type="ORF">O4328_21855</name>
    <name evidence="2" type="ORF">Q5707_22795</name>
</gene>
<dbReference type="Proteomes" id="UP001231166">
    <property type="component" value="Chromosome"/>
</dbReference>
<proteinExistence type="predicted"/>
<dbReference type="EMBL" id="CP130953">
    <property type="protein sequence ID" value="WLF51049.1"/>
    <property type="molecule type" value="Genomic_DNA"/>
</dbReference>
<evidence type="ECO:0000313" key="2">
    <source>
        <dbReference type="EMBL" id="WLF51049.1"/>
    </source>
</evidence>